<name>A0A9E5JPH8_9MICO</name>
<feature type="transmembrane region" description="Helical" evidence="1">
    <location>
        <begin position="179"/>
        <end position="205"/>
    </location>
</feature>
<feature type="transmembrane region" description="Helical" evidence="1">
    <location>
        <begin position="147"/>
        <end position="167"/>
    </location>
</feature>
<feature type="transmembrane region" description="Helical" evidence="1">
    <location>
        <begin position="112"/>
        <end position="135"/>
    </location>
</feature>
<proteinExistence type="predicted"/>
<accession>A0A9E5JPH8</accession>
<feature type="transmembrane region" description="Helical" evidence="1">
    <location>
        <begin position="52"/>
        <end position="72"/>
    </location>
</feature>
<feature type="transmembrane region" description="Helical" evidence="1">
    <location>
        <begin position="21"/>
        <end position="40"/>
    </location>
</feature>
<keyword evidence="1" id="KW-1133">Transmembrane helix</keyword>
<organism evidence="2 3">
    <name type="scientific">Microcella pacifica</name>
    <dbReference type="NCBI Taxonomy" id="2591847"/>
    <lineage>
        <taxon>Bacteria</taxon>
        <taxon>Bacillati</taxon>
        <taxon>Actinomycetota</taxon>
        <taxon>Actinomycetes</taxon>
        <taxon>Micrococcales</taxon>
        <taxon>Microbacteriaceae</taxon>
        <taxon>Microcella</taxon>
    </lineage>
</organism>
<reference evidence="2 3" key="1">
    <citation type="submission" date="2020-03" db="EMBL/GenBank/DDBJ databases">
        <title>Chryseoglobus sp. isolated from a deep-sea seamount.</title>
        <authorList>
            <person name="Zhang D.-C."/>
        </authorList>
    </citation>
    <scope>NUCLEOTIDE SEQUENCE [LARGE SCALE GENOMIC DNA]</scope>
    <source>
        <strain evidence="2 3">KN1116</strain>
    </source>
</reference>
<dbReference type="AlphaFoldDB" id="A0A9E5JPH8"/>
<dbReference type="EMBL" id="VIKT02000014">
    <property type="protein sequence ID" value="NHF63414.1"/>
    <property type="molecule type" value="Genomic_DNA"/>
</dbReference>
<feature type="transmembrane region" description="Helical" evidence="1">
    <location>
        <begin position="79"/>
        <end position="100"/>
    </location>
</feature>
<sequence>MSTETAKHARDPLVSGARKGAIYGIIISFSGAALVGIIALLGGDFGETQGKILLTTVLFGAFSITALCHLAIADRAMRIVGVSGLLASGVALVTGLVLVWRDWDAQDGGLDWLKIFAAAGILAVSFAHANLLLLLAGRRRAAIRWGLAATLVAIAVVAVMLILPILTDGEFPGEDAADLYWRVFGVIAILDVLGTVVVPVLALFLRDGAGPSTPSAAEPQGAAGAHQAAATLRLEVPADLAEAVRSRAAQQGSDPDAVALDALRRGLESVDS</sequence>
<evidence type="ECO:0000313" key="2">
    <source>
        <dbReference type="EMBL" id="NHF63414.1"/>
    </source>
</evidence>
<dbReference type="Proteomes" id="UP000818266">
    <property type="component" value="Unassembled WGS sequence"/>
</dbReference>
<dbReference type="RefSeq" id="WP_165638095.1">
    <property type="nucleotide sequence ID" value="NZ_VIKT02000014.1"/>
</dbReference>
<keyword evidence="1" id="KW-0472">Membrane</keyword>
<comment type="caution">
    <text evidence="2">The sequence shown here is derived from an EMBL/GenBank/DDBJ whole genome shotgun (WGS) entry which is preliminary data.</text>
</comment>
<gene>
    <name evidence="2" type="ORF">FK219_009220</name>
</gene>
<evidence type="ECO:0000256" key="1">
    <source>
        <dbReference type="SAM" id="Phobius"/>
    </source>
</evidence>
<keyword evidence="3" id="KW-1185">Reference proteome</keyword>
<protein>
    <submittedName>
        <fullName evidence="2">Uncharacterized protein</fullName>
    </submittedName>
</protein>
<keyword evidence="1" id="KW-0812">Transmembrane</keyword>
<evidence type="ECO:0000313" key="3">
    <source>
        <dbReference type="Proteomes" id="UP000818266"/>
    </source>
</evidence>